<organism evidence="8 9">
    <name type="scientific">Nocardia stercoris</name>
    <dbReference type="NCBI Taxonomy" id="2483361"/>
    <lineage>
        <taxon>Bacteria</taxon>
        <taxon>Bacillati</taxon>
        <taxon>Actinomycetota</taxon>
        <taxon>Actinomycetes</taxon>
        <taxon>Mycobacteriales</taxon>
        <taxon>Nocardiaceae</taxon>
        <taxon>Nocardia</taxon>
    </lineage>
</organism>
<evidence type="ECO:0000256" key="4">
    <source>
        <dbReference type="ARBA" id="ARBA00022801"/>
    </source>
</evidence>
<evidence type="ECO:0000259" key="7">
    <source>
        <dbReference type="Pfam" id="PF01850"/>
    </source>
</evidence>
<dbReference type="PANTHER" id="PTHR35901">
    <property type="entry name" value="RIBONUCLEASE VAPC3"/>
    <property type="match status" value="1"/>
</dbReference>
<dbReference type="InterPro" id="IPR051619">
    <property type="entry name" value="TypeII_TA_RNase_PINc/VapC"/>
</dbReference>
<dbReference type="OrthoDB" id="4377304at2"/>
<evidence type="ECO:0000256" key="2">
    <source>
        <dbReference type="ARBA" id="ARBA00022722"/>
    </source>
</evidence>
<feature type="domain" description="PIN" evidence="7">
    <location>
        <begin position="6"/>
        <end position="122"/>
    </location>
</feature>
<gene>
    <name evidence="6" type="primary">vapC</name>
    <name evidence="8" type="ORF">EBN03_05115</name>
</gene>
<dbReference type="InterPro" id="IPR044153">
    <property type="entry name" value="PIN_Pae0151-like"/>
</dbReference>
<dbReference type="GO" id="GO:0004540">
    <property type="term" value="F:RNA nuclease activity"/>
    <property type="evidence" value="ECO:0007669"/>
    <property type="project" value="InterPro"/>
</dbReference>
<keyword evidence="2 6" id="KW-0540">Nuclease</keyword>
<dbReference type="EMBL" id="RFFH01000001">
    <property type="protein sequence ID" value="RMI35615.1"/>
    <property type="molecule type" value="Genomic_DNA"/>
</dbReference>
<comment type="caution">
    <text evidence="8">The sequence shown here is derived from an EMBL/GenBank/DDBJ whole genome shotgun (WGS) entry which is preliminary data.</text>
</comment>
<dbReference type="Proteomes" id="UP000279275">
    <property type="component" value="Unassembled WGS sequence"/>
</dbReference>
<sequence>MSAEEVVIDASCLVDLLANTDLAAQVRDRIAQTVMHAPAHVDLEVLSALGRLGRAGTLSDEEVEVALGRLARAPIQRHLPVNLIRGAWQRRANIRFADAIYVELSDQLGVPLLTTDFRLARAYPGAEPVGLVTAEDGKRRQ</sequence>
<dbReference type="Gene3D" id="3.40.50.1010">
    <property type="entry name" value="5'-nuclease"/>
    <property type="match status" value="1"/>
</dbReference>
<protein>
    <recommendedName>
        <fullName evidence="6">Ribonuclease VapC</fullName>
        <shortName evidence="6">RNase VapC</shortName>
        <ecNumber evidence="6">3.1.-.-</ecNumber>
    </recommendedName>
    <alternativeName>
        <fullName evidence="6">Toxin VapC</fullName>
    </alternativeName>
</protein>
<dbReference type="Pfam" id="PF01850">
    <property type="entry name" value="PIN"/>
    <property type="match status" value="1"/>
</dbReference>
<dbReference type="InterPro" id="IPR029060">
    <property type="entry name" value="PIN-like_dom_sf"/>
</dbReference>
<comment type="function">
    <text evidence="6">Toxic component of a toxin-antitoxin (TA) system. An RNase.</text>
</comment>
<dbReference type="CDD" id="cd09873">
    <property type="entry name" value="PIN_Pae0151-like"/>
    <property type="match status" value="1"/>
</dbReference>
<keyword evidence="4 6" id="KW-0378">Hydrolase</keyword>
<comment type="cofactor">
    <cofactor evidence="6">
        <name>Mg(2+)</name>
        <dbReference type="ChEBI" id="CHEBI:18420"/>
    </cofactor>
</comment>
<dbReference type="EC" id="3.1.-.-" evidence="6"/>
<reference evidence="8 9" key="1">
    <citation type="submission" date="2018-10" db="EMBL/GenBank/DDBJ databases">
        <title>Isolation from cow dung.</title>
        <authorList>
            <person name="Ling L."/>
        </authorList>
    </citation>
    <scope>NUCLEOTIDE SEQUENCE [LARGE SCALE GENOMIC DNA]</scope>
    <source>
        <strain evidence="8 9">NEAU-LL90</strain>
    </source>
</reference>
<evidence type="ECO:0000256" key="5">
    <source>
        <dbReference type="ARBA" id="ARBA00022842"/>
    </source>
</evidence>
<accession>A0A3M2LHX6</accession>
<dbReference type="GO" id="GO:0016787">
    <property type="term" value="F:hydrolase activity"/>
    <property type="evidence" value="ECO:0007669"/>
    <property type="project" value="UniProtKB-KW"/>
</dbReference>
<evidence type="ECO:0000256" key="1">
    <source>
        <dbReference type="ARBA" id="ARBA00022649"/>
    </source>
</evidence>
<feature type="binding site" evidence="6">
    <location>
        <position position="98"/>
    </location>
    <ligand>
        <name>Mg(2+)</name>
        <dbReference type="ChEBI" id="CHEBI:18420"/>
    </ligand>
</feature>
<dbReference type="HAMAP" id="MF_00265">
    <property type="entry name" value="VapC_Nob1"/>
    <property type="match status" value="1"/>
</dbReference>
<dbReference type="PANTHER" id="PTHR35901:SF1">
    <property type="entry name" value="EXONUCLEASE VAPC9"/>
    <property type="match status" value="1"/>
</dbReference>
<dbReference type="AlphaFoldDB" id="A0A3M2LHX6"/>
<keyword evidence="6" id="KW-0800">Toxin</keyword>
<comment type="similarity">
    <text evidence="6">Belongs to the PINc/VapC protein family.</text>
</comment>
<evidence type="ECO:0000313" key="8">
    <source>
        <dbReference type="EMBL" id="RMI35615.1"/>
    </source>
</evidence>
<evidence type="ECO:0000256" key="6">
    <source>
        <dbReference type="HAMAP-Rule" id="MF_00265"/>
    </source>
</evidence>
<feature type="binding site" evidence="6">
    <location>
        <position position="9"/>
    </location>
    <ligand>
        <name>Mg(2+)</name>
        <dbReference type="ChEBI" id="CHEBI:18420"/>
    </ligand>
</feature>
<keyword evidence="9" id="KW-1185">Reference proteome</keyword>
<evidence type="ECO:0000256" key="3">
    <source>
        <dbReference type="ARBA" id="ARBA00022723"/>
    </source>
</evidence>
<evidence type="ECO:0000313" key="9">
    <source>
        <dbReference type="Proteomes" id="UP000279275"/>
    </source>
</evidence>
<name>A0A3M2LHX6_9NOCA</name>
<dbReference type="InterPro" id="IPR002716">
    <property type="entry name" value="PIN_dom"/>
</dbReference>
<dbReference type="SUPFAM" id="SSF88723">
    <property type="entry name" value="PIN domain-like"/>
    <property type="match status" value="1"/>
</dbReference>
<keyword evidence="1 6" id="KW-1277">Toxin-antitoxin system</keyword>
<dbReference type="GO" id="GO:0090729">
    <property type="term" value="F:toxin activity"/>
    <property type="evidence" value="ECO:0007669"/>
    <property type="project" value="UniProtKB-KW"/>
</dbReference>
<keyword evidence="5 6" id="KW-0460">Magnesium</keyword>
<keyword evidence="3 6" id="KW-0479">Metal-binding</keyword>
<dbReference type="InterPro" id="IPR022907">
    <property type="entry name" value="VapC_family"/>
</dbReference>
<dbReference type="GO" id="GO:0000287">
    <property type="term" value="F:magnesium ion binding"/>
    <property type="evidence" value="ECO:0007669"/>
    <property type="project" value="UniProtKB-UniRule"/>
</dbReference>
<proteinExistence type="inferred from homology"/>